<evidence type="ECO:0000256" key="2">
    <source>
        <dbReference type="ARBA" id="ARBA00023080"/>
    </source>
</evidence>
<reference evidence="4" key="1">
    <citation type="journal article" date="2015" name="Nature">
        <title>Complex archaea that bridge the gap between prokaryotes and eukaryotes.</title>
        <authorList>
            <person name="Spang A."/>
            <person name="Saw J.H."/>
            <person name="Jorgensen S.L."/>
            <person name="Zaremba-Niedzwiedzka K."/>
            <person name="Martijn J."/>
            <person name="Lind A.E."/>
            <person name="van Eijk R."/>
            <person name="Schleper C."/>
            <person name="Guy L."/>
            <person name="Ettema T.J."/>
        </authorList>
    </citation>
    <scope>NUCLEOTIDE SEQUENCE</scope>
</reference>
<evidence type="ECO:0000313" key="4">
    <source>
        <dbReference type="EMBL" id="KKM85442.1"/>
    </source>
</evidence>
<keyword evidence="2" id="KW-0546">Nucleotide metabolism</keyword>
<comment type="caution">
    <text evidence="4">The sequence shown here is derived from an EMBL/GenBank/DDBJ whole genome shotgun (WGS) entry which is preliminary data.</text>
</comment>
<dbReference type="InterPro" id="IPR011962">
    <property type="entry name" value="dCTP_deaminase"/>
</dbReference>
<dbReference type="AlphaFoldDB" id="A0A0F9NVZ7"/>
<dbReference type="GO" id="GO:0008829">
    <property type="term" value="F:dCTP deaminase activity"/>
    <property type="evidence" value="ECO:0007669"/>
    <property type="project" value="InterPro"/>
</dbReference>
<dbReference type="PANTHER" id="PTHR42680">
    <property type="entry name" value="DCTP DEAMINASE"/>
    <property type="match status" value="1"/>
</dbReference>
<protein>
    <submittedName>
        <fullName evidence="4">Uncharacterized protein</fullName>
    </submittedName>
</protein>
<gene>
    <name evidence="4" type="ORF">LCGC14_1289000</name>
</gene>
<dbReference type="InterPro" id="IPR036157">
    <property type="entry name" value="dUTPase-like_sf"/>
</dbReference>
<evidence type="ECO:0000256" key="1">
    <source>
        <dbReference type="ARBA" id="ARBA00022801"/>
    </source>
</evidence>
<proteinExistence type="predicted"/>
<accession>A0A0F9NVZ7</accession>
<dbReference type="Pfam" id="PF22769">
    <property type="entry name" value="DCD"/>
    <property type="match status" value="1"/>
</dbReference>
<dbReference type="EMBL" id="LAZR01007410">
    <property type="protein sequence ID" value="KKM85442.1"/>
    <property type="molecule type" value="Genomic_DNA"/>
</dbReference>
<feature type="region of interest" description="Disordered" evidence="3">
    <location>
        <begin position="152"/>
        <end position="172"/>
    </location>
</feature>
<sequence>MSVLSHQSIKKADILRPFCERTIYEDTNLSYGCSAASYDIRLAEDIYLHEGLVTLASALEHFTMPDNVCGVVHDKSSLARAGILVQNTFIDPGWRGYLTLEISYHLLHSWKRGDEQITQGRQLDNKKLYLGAGTPIAQIVFHYLDEQTEQPYSGQYQNQKTGAQSSKLRLRK</sequence>
<dbReference type="CDD" id="cd07557">
    <property type="entry name" value="trimeric_dUTPase"/>
    <property type="match status" value="1"/>
</dbReference>
<dbReference type="PANTHER" id="PTHR42680:SF3">
    <property type="entry name" value="DCTP DEAMINASE"/>
    <property type="match status" value="1"/>
</dbReference>
<keyword evidence="1" id="KW-0378">Hydrolase</keyword>
<dbReference type="Gene3D" id="2.70.40.10">
    <property type="match status" value="1"/>
</dbReference>
<organism evidence="4">
    <name type="scientific">marine sediment metagenome</name>
    <dbReference type="NCBI Taxonomy" id="412755"/>
    <lineage>
        <taxon>unclassified sequences</taxon>
        <taxon>metagenomes</taxon>
        <taxon>ecological metagenomes</taxon>
    </lineage>
</organism>
<dbReference type="SUPFAM" id="SSF51283">
    <property type="entry name" value="dUTPase-like"/>
    <property type="match status" value="1"/>
</dbReference>
<dbReference type="GO" id="GO:0006229">
    <property type="term" value="P:dUTP biosynthetic process"/>
    <property type="evidence" value="ECO:0007669"/>
    <property type="project" value="InterPro"/>
</dbReference>
<name>A0A0F9NVZ7_9ZZZZ</name>
<evidence type="ECO:0000256" key="3">
    <source>
        <dbReference type="SAM" id="MobiDB-lite"/>
    </source>
</evidence>
<dbReference type="InterPro" id="IPR033704">
    <property type="entry name" value="dUTPase_trimeric"/>
</dbReference>